<keyword evidence="3" id="KW-1185">Reference proteome</keyword>
<comment type="caution">
    <text evidence="2">The sequence shown here is derived from an EMBL/GenBank/DDBJ whole genome shotgun (WGS) entry which is preliminary data.</text>
</comment>
<dbReference type="EMBL" id="AQPN01000070">
    <property type="protein sequence ID" value="EOR94972.1"/>
    <property type="molecule type" value="Genomic_DNA"/>
</dbReference>
<dbReference type="PANTHER" id="PTHR18964">
    <property type="entry name" value="ROK (REPRESSOR, ORF, KINASE) FAMILY"/>
    <property type="match status" value="1"/>
</dbReference>
<name>R9GSY2_9SPHI</name>
<dbReference type="SUPFAM" id="SSF53067">
    <property type="entry name" value="Actin-like ATPase domain"/>
    <property type="match status" value="1"/>
</dbReference>
<accession>R9GSY2</accession>
<dbReference type="Gene3D" id="3.30.420.40">
    <property type="match status" value="3"/>
</dbReference>
<dbReference type="Pfam" id="PF00480">
    <property type="entry name" value="ROK"/>
    <property type="match status" value="2"/>
</dbReference>
<dbReference type="CDD" id="cd23763">
    <property type="entry name" value="ASKHA_ATPase_ROK"/>
    <property type="match status" value="1"/>
</dbReference>
<dbReference type="Proteomes" id="UP000014174">
    <property type="component" value="Unassembled WGS sequence"/>
</dbReference>
<proteinExistence type="inferred from homology"/>
<dbReference type="InterPro" id="IPR043129">
    <property type="entry name" value="ATPase_NBD"/>
</dbReference>
<dbReference type="AlphaFoldDB" id="R9GSY2"/>
<evidence type="ECO:0000313" key="3">
    <source>
        <dbReference type="Proteomes" id="UP000014174"/>
    </source>
</evidence>
<organism evidence="2 3">
    <name type="scientific">Arcticibacter svalbardensis MN12-7</name>
    <dbReference type="NCBI Taxonomy" id="1150600"/>
    <lineage>
        <taxon>Bacteria</taxon>
        <taxon>Pseudomonadati</taxon>
        <taxon>Bacteroidota</taxon>
        <taxon>Sphingobacteriia</taxon>
        <taxon>Sphingobacteriales</taxon>
        <taxon>Sphingobacteriaceae</taxon>
        <taxon>Arcticibacter</taxon>
    </lineage>
</organism>
<comment type="similarity">
    <text evidence="1">Belongs to the ROK (NagC/XylR) family.</text>
</comment>
<reference evidence="2 3" key="1">
    <citation type="journal article" date="2013" name="Genome Announc.">
        <title>Draft Genome Sequence of Arcticibacter svalbardensis Strain MN12-7T, a Member of the Family Sphingobacteriaceae Isolated from an Arctic Soil Sample.</title>
        <authorList>
            <person name="Shivaji S."/>
            <person name="Ara S."/>
            <person name="Prasad S."/>
            <person name="Manasa B.P."/>
            <person name="Begum Z."/>
            <person name="Singh A."/>
            <person name="Kumar Pinnaka A."/>
        </authorList>
    </citation>
    <scope>NUCLEOTIDE SEQUENCE [LARGE SCALE GENOMIC DNA]</scope>
    <source>
        <strain evidence="2 3">MN12-7</strain>
    </source>
</reference>
<dbReference type="eggNOG" id="COG1940">
    <property type="taxonomic scope" value="Bacteria"/>
</dbReference>
<dbReference type="PANTHER" id="PTHR18964:SF149">
    <property type="entry name" value="BIFUNCTIONAL UDP-N-ACETYLGLUCOSAMINE 2-EPIMERASE_N-ACETYLMANNOSAMINE KINASE"/>
    <property type="match status" value="1"/>
</dbReference>
<evidence type="ECO:0000256" key="1">
    <source>
        <dbReference type="ARBA" id="ARBA00006479"/>
    </source>
</evidence>
<protein>
    <submittedName>
        <fullName evidence="2">ROK family member transcriptional repressor</fullName>
    </submittedName>
</protein>
<dbReference type="InterPro" id="IPR000600">
    <property type="entry name" value="ROK"/>
</dbReference>
<dbReference type="STRING" id="1150600.ADIARSV_1843"/>
<gene>
    <name evidence="2" type="ORF">ADIARSV_1843</name>
</gene>
<dbReference type="PATRIC" id="fig|1150600.3.peg.1817"/>
<evidence type="ECO:0000313" key="2">
    <source>
        <dbReference type="EMBL" id="EOR94972.1"/>
    </source>
</evidence>
<sequence length="286" mass="31573">MGVDIGGSHITAALVDLETKQILPKTWLRKHVDAHAEANAIIESWAELIINVFSHLKSGDKKIGIGIPGPLNYDTGVSFIKNQDKYDNLYGLNLKDLLSNKIEIPADHIRLMNDAASFLQGETFGGAGAHYDSAIGLTLGTGLGSSWYKKGVAHDADRWNHSFKDSIAEDYLSTRWFVQRYFQLSGKKVTDVKTLVSTAQSNPYIEQLFEEFGTNLAAFLNMFIAIENPEAVILGGNIAQSFFLFEDALRVGLQPQYRTIPILKAKLGEEAVLVGASSLWRENILT</sequence>